<dbReference type="InterPro" id="IPR036388">
    <property type="entry name" value="WH-like_DNA-bd_sf"/>
</dbReference>
<accession>A0ABU2IIX2</accession>
<organism evidence="1 2">
    <name type="scientific">Listeria cossartiae subsp. cayugensis</name>
    <dbReference type="NCBI Taxonomy" id="2713505"/>
    <lineage>
        <taxon>Bacteria</taxon>
        <taxon>Bacillati</taxon>
        <taxon>Bacillota</taxon>
        <taxon>Bacilli</taxon>
        <taxon>Bacillales</taxon>
        <taxon>Listeriaceae</taxon>
        <taxon>Listeria</taxon>
        <taxon>Listeria cossartiae</taxon>
    </lineage>
</organism>
<keyword evidence="2" id="KW-1185">Reference proteome</keyword>
<dbReference type="EMBL" id="JASBAM010000001">
    <property type="protein sequence ID" value="MDT0112611.1"/>
    <property type="molecule type" value="Genomic_DNA"/>
</dbReference>
<evidence type="ECO:0000313" key="1">
    <source>
        <dbReference type="EMBL" id="MDT0112611.1"/>
    </source>
</evidence>
<dbReference type="Proteomes" id="UP001252688">
    <property type="component" value="Unassembled WGS sequence"/>
</dbReference>
<evidence type="ECO:0008006" key="3">
    <source>
        <dbReference type="Google" id="ProtNLM"/>
    </source>
</evidence>
<dbReference type="SUPFAM" id="SSF88659">
    <property type="entry name" value="Sigma3 and sigma4 domains of RNA polymerase sigma factors"/>
    <property type="match status" value="1"/>
</dbReference>
<sequence length="116" mass="13345">MEVLFGGVLTDTATLNVYTSPLQVLLRYQKIEDYDLLGWDFAEAIDDKLTLEQAIAEAKLTQRQRLLLWERLVNGHTVCDIEELYGIAHATISEHISIAAKKLVRVYMHWERGEND</sequence>
<protein>
    <recommendedName>
        <fullName evidence="3">Sigma-70 family RNA polymerase sigma factor</fullName>
    </recommendedName>
</protein>
<dbReference type="RefSeq" id="WP_311178000.1">
    <property type="nucleotide sequence ID" value="NZ_JASAZZ010000001.1"/>
</dbReference>
<evidence type="ECO:0000313" key="2">
    <source>
        <dbReference type="Proteomes" id="UP001252688"/>
    </source>
</evidence>
<name>A0ABU2IIX2_9LIST</name>
<reference evidence="1 2" key="1">
    <citation type="submission" date="2023-05" db="EMBL/GenBank/DDBJ databases">
        <title>A Combination of Whole Genome Sequencing and Metagenomics Reveals Diversity of Listeria spp. in Soil Collected from the Nantahala National Forest.</title>
        <authorList>
            <person name="Wang J."/>
            <person name="Schamp C.N."/>
            <person name="Hudson L.K."/>
            <person name="Chaggar H.K."/>
            <person name="Bryan D.W."/>
            <person name="Radosevich M."/>
            <person name="Denes T.G."/>
        </authorList>
    </citation>
    <scope>NUCLEOTIDE SEQUENCE [LARGE SCALE GENOMIC DNA]</scope>
    <source>
        <strain evidence="1 2">UTK S2-0002</strain>
    </source>
</reference>
<dbReference type="Gene3D" id="1.10.10.10">
    <property type="entry name" value="Winged helix-like DNA-binding domain superfamily/Winged helix DNA-binding domain"/>
    <property type="match status" value="1"/>
</dbReference>
<proteinExistence type="predicted"/>
<comment type="caution">
    <text evidence="1">The sequence shown here is derived from an EMBL/GenBank/DDBJ whole genome shotgun (WGS) entry which is preliminary data.</text>
</comment>
<dbReference type="InterPro" id="IPR013324">
    <property type="entry name" value="RNA_pol_sigma_r3/r4-like"/>
</dbReference>
<gene>
    <name evidence="1" type="ORF">QJV37_00545</name>
</gene>